<dbReference type="Gene3D" id="1.25.40.20">
    <property type="entry name" value="Ankyrin repeat-containing domain"/>
    <property type="match status" value="2"/>
</dbReference>
<name>A0A9P6RIZ7_9FUNG</name>
<keyword evidence="6" id="KW-1185">Reference proteome</keyword>
<protein>
    <recommendedName>
        <fullName evidence="7">Ankyrin</fullName>
    </recommendedName>
</protein>
<evidence type="ECO:0000256" key="3">
    <source>
        <dbReference type="PROSITE-ProRule" id="PRU00023"/>
    </source>
</evidence>
<feature type="region of interest" description="Disordered" evidence="4">
    <location>
        <begin position="327"/>
        <end position="362"/>
    </location>
</feature>
<feature type="compositionally biased region" description="Polar residues" evidence="4">
    <location>
        <begin position="482"/>
        <end position="500"/>
    </location>
</feature>
<feature type="compositionally biased region" description="Low complexity" evidence="4">
    <location>
        <begin position="460"/>
        <end position="474"/>
    </location>
</feature>
<sequence length="658" mass="70903">MAASATTAAPHHARQQSAPQLFLRPASPAITPSPTLPLNNSLSQLSSSIALAQSRSAVGGLSSSSVGSEDSFVSALSYIDSPREPGSPRMGMVPLWKQMLSAIEQEDRKELERVLHAFDFAIVIQTLVTWNTPNTDNQYKHDPDVLLDAKELLGPKVDHLNLIQIACFLFNEEMALDMLNFVAKASEELESKKILYEFMGKMWGDGNTTLHLASFLGMADLTKRLLDLGANVYKMNHRKYKPVDCADENTTMSLFLNLTEADSGPSFHWGSFKSMGHMRSTSTSQIPLSALASSEHHFTTGPNSGYTLLRPASTLGIASQLQGLLISDSSSGNSNTDATSQRLSPKQEPTTSGAHSSLQGDGLIEDLSLTESRTTPRESEVDIQKILSPIVVSKFSEPHSGVSSGAASSSLHSGTGSGTNSGAGSLTKGDAAFATSLSTFNSVHAPDIGRHLDCNNLSATSSFSSSNGGSSTASPIRPKLRSYQSSPSIRQYASASSLTNKESRTGSLPKRNKGGKRVSFDPQSMMADASKTGDLELYKSMLALMLQEDTSRTMVEIINHQSVSRNLSSLHLAASYNHIALCRFLVQNGANVNLTDLEGWTPMHCAAAEGHLEVFEFLVKGNEVDLQAATYDGEFFEDVVEDEDLRQKVTDILEAQSR</sequence>
<dbReference type="Pfam" id="PF00023">
    <property type="entry name" value="Ank"/>
    <property type="match status" value="1"/>
</dbReference>
<dbReference type="EMBL" id="JAAAIN010000133">
    <property type="protein sequence ID" value="KAG0319717.1"/>
    <property type="molecule type" value="Genomic_DNA"/>
</dbReference>
<dbReference type="PROSITE" id="PS50297">
    <property type="entry name" value="ANK_REP_REGION"/>
    <property type="match status" value="3"/>
</dbReference>
<dbReference type="AlphaFoldDB" id="A0A9P6RIZ7"/>
<accession>A0A9P6RIZ7</accession>
<feature type="compositionally biased region" description="Low complexity" evidence="4">
    <location>
        <begin position="400"/>
        <end position="414"/>
    </location>
</feature>
<feature type="repeat" description="ANK" evidence="3">
    <location>
        <begin position="598"/>
        <end position="620"/>
    </location>
</feature>
<dbReference type="Pfam" id="PF13637">
    <property type="entry name" value="Ank_4"/>
    <property type="match status" value="1"/>
</dbReference>
<feature type="repeat" description="ANK" evidence="3">
    <location>
        <begin position="565"/>
        <end position="597"/>
    </location>
</feature>
<evidence type="ECO:0000313" key="5">
    <source>
        <dbReference type="EMBL" id="KAG0319717.1"/>
    </source>
</evidence>
<keyword evidence="1" id="KW-0677">Repeat</keyword>
<evidence type="ECO:0000256" key="2">
    <source>
        <dbReference type="ARBA" id="ARBA00023043"/>
    </source>
</evidence>
<comment type="caution">
    <text evidence="5">The sequence shown here is derived from an EMBL/GenBank/DDBJ whole genome shotgun (WGS) entry which is preliminary data.</text>
</comment>
<feature type="compositionally biased region" description="Polar residues" evidence="4">
    <location>
        <begin position="327"/>
        <end position="359"/>
    </location>
</feature>
<dbReference type="InterPro" id="IPR036770">
    <property type="entry name" value="Ankyrin_rpt-contain_sf"/>
</dbReference>
<proteinExistence type="predicted"/>
<feature type="region of interest" description="Disordered" evidence="4">
    <location>
        <begin position="460"/>
        <end position="525"/>
    </location>
</feature>
<evidence type="ECO:0000256" key="1">
    <source>
        <dbReference type="ARBA" id="ARBA00022737"/>
    </source>
</evidence>
<feature type="region of interest" description="Disordered" evidence="4">
    <location>
        <begin position="398"/>
        <end position="423"/>
    </location>
</feature>
<dbReference type="Proteomes" id="UP000823405">
    <property type="component" value="Unassembled WGS sequence"/>
</dbReference>
<organism evidence="5 6">
    <name type="scientific">Linnemannia gamsii</name>
    <dbReference type="NCBI Taxonomy" id="64522"/>
    <lineage>
        <taxon>Eukaryota</taxon>
        <taxon>Fungi</taxon>
        <taxon>Fungi incertae sedis</taxon>
        <taxon>Mucoromycota</taxon>
        <taxon>Mortierellomycotina</taxon>
        <taxon>Mortierellomycetes</taxon>
        <taxon>Mortierellales</taxon>
        <taxon>Mortierellaceae</taxon>
        <taxon>Linnemannia</taxon>
    </lineage>
</organism>
<reference evidence="5" key="1">
    <citation type="journal article" date="2020" name="Fungal Divers.">
        <title>Resolving the Mortierellaceae phylogeny through synthesis of multi-gene phylogenetics and phylogenomics.</title>
        <authorList>
            <person name="Vandepol N."/>
            <person name="Liber J."/>
            <person name="Desiro A."/>
            <person name="Na H."/>
            <person name="Kennedy M."/>
            <person name="Barry K."/>
            <person name="Grigoriev I.V."/>
            <person name="Miller A.N."/>
            <person name="O'Donnell K."/>
            <person name="Stajich J.E."/>
            <person name="Bonito G."/>
        </authorList>
    </citation>
    <scope>NUCLEOTIDE SEQUENCE</scope>
    <source>
        <strain evidence="5">NVP60</strain>
    </source>
</reference>
<evidence type="ECO:0000256" key="4">
    <source>
        <dbReference type="SAM" id="MobiDB-lite"/>
    </source>
</evidence>
<dbReference type="InterPro" id="IPR002110">
    <property type="entry name" value="Ankyrin_rpt"/>
</dbReference>
<feature type="repeat" description="ANK" evidence="3">
    <location>
        <begin position="205"/>
        <end position="237"/>
    </location>
</feature>
<dbReference type="SUPFAM" id="SSF48403">
    <property type="entry name" value="Ankyrin repeat"/>
    <property type="match status" value="2"/>
</dbReference>
<keyword evidence="2 3" id="KW-0040">ANK repeat</keyword>
<dbReference type="OrthoDB" id="428895at2759"/>
<evidence type="ECO:0000313" key="6">
    <source>
        <dbReference type="Proteomes" id="UP000823405"/>
    </source>
</evidence>
<evidence type="ECO:0008006" key="7">
    <source>
        <dbReference type="Google" id="ProtNLM"/>
    </source>
</evidence>
<dbReference type="SMART" id="SM00248">
    <property type="entry name" value="ANK"/>
    <property type="match status" value="3"/>
</dbReference>
<dbReference type="PROSITE" id="PS50088">
    <property type="entry name" value="ANK_REPEAT"/>
    <property type="match status" value="3"/>
</dbReference>
<dbReference type="PANTHER" id="PTHR24171">
    <property type="entry name" value="ANKYRIN REPEAT DOMAIN-CONTAINING PROTEIN 39-RELATED"/>
    <property type="match status" value="1"/>
</dbReference>
<gene>
    <name evidence="5" type="ORF">BGZ97_001592</name>
</gene>